<dbReference type="InterPro" id="IPR001870">
    <property type="entry name" value="B30.2/SPRY"/>
</dbReference>
<sequence length="420" mass="45815">MDNPQSSCNGDAGDQWSDALDRIPSPPPPAMTAADAAPKPRSPSFFPPPPPLLSASTLRPTSPLEQKETDQDHQSDSPAAGDPPVYTSSSSGEEPSAPKKQKPLSSFADGNQCLPPPLPASSAAAKKQKKKSNNVWSKSTSRKGKKKGKLNSTPQAPEDTVLITPIARFPDKSDDSPNATICLSRVYKAEKVELSDDRLSAMSTKGYRMVRATRGIVDGAWYFEIRVIRLGESGHTRLGWTAENGDLQAPVGYDGNSYGYRDIDGCKVHKALREEYGKQGYSEGDVIGFYISLPEGEHYAPKPPNFVWYKGQRYMYSATGKDEPPKVVPGSEISFFKNGICQGTAFRELCGGRYYPAASLYTLPNQPSCEVKFNFGPNFEFFPQDFGDSPIPRAMSEALYYGFDGRSEGPVENGHAEKTN</sequence>
<dbReference type="FunFam" id="2.60.120.920:FF:000043">
    <property type="entry name" value="Protein TRAUCO"/>
    <property type="match status" value="1"/>
</dbReference>
<feature type="compositionally biased region" description="Basic residues" evidence="3">
    <location>
        <begin position="140"/>
        <end position="149"/>
    </location>
</feature>
<feature type="compositionally biased region" description="Low complexity" evidence="3">
    <location>
        <begin position="31"/>
        <end position="44"/>
    </location>
</feature>
<evidence type="ECO:0000256" key="2">
    <source>
        <dbReference type="ARBA" id="ARBA00023242"/>
    </source>
</evidence>
<comment type="caution">
    <text evidence="5">The sequence shown here is derived from an EMBL/GenBank/DDBJ whole genome shotgun (WGS) entry which is preliminary data.</text>
</comment>
<dbReference type="InterPro" id="IPR043136">
    <property type="entry name" value="B30.2/SPRY_sf"/>
</dbReference>
<dbReference type="PANTHER" id="PTHR10598">
    <property type="entry name" value="SET1/ASH2 HISTONE METHYLTRANSFERASE COMPLEX SUBUNIT ASH2"/>
    <property type="match status" value="1"/>
</dbReference>
<evidence type="ECO:0000256" key="3">
    <source>
        <dbReference type="SAM" id="MobiDB-lite"/>
    </source>
</evidence>
<dbReference type="InterPro" id="IPR037353">
    <property type="entry name" value="ASH2"/>
</dbReference>
<feature type="region of interest" description="Disordered" evidence="3">
    <location>
        <begin position="1"/>
        <end position="159"/>
    </location>
</feature>
<dbReference type="PANTHER" id="PTHR10598:SF0">
    <property type="entry name" value="SET1_ASH2 HISTONE METHYLTRANSFERASE COMPLEX SUBUNIT ASH2"/>
    <property type="match status" value="1"/>
</dbReference>
<reference evidence="5 6" key="1">
    <citation type="journal article" date="2024" name="Plant Biotechnol. J.">
        <title>Dendrobium thyrsiflorum genome and its molecular insights into genes involved in important horticultural traits.</title>
        <authorList>
            <person name="Chen B."/>
            <person name="Wang J.Y."/>
            <person name="Zheng P.J."/>
            <person name="Li K.L."/>
            <person name="Liang Y.M."/>
            <person name="Chen X.F."/>
            <person name="Zhang C."/>
            <person name="Zhao X."/>
            <person name="He X."/>
            <person name="Zhang G.Q."/>
            <person name="Liu Z.J."/>
            <person name="Xu Q."/>
        </authorList>
    </citation>
    <scope>NUCLEOTIDE SEQUENCE [LARGE SCALE GENOMIC DNA]</scope>
    <source>
        <strain evidence="5">GZMU011</strain>
    </source>
</reference>
<keyword evidence="6" id="KW-1185">Reference proteome</keyword>
<feature type="compositionally biased region" description="Low complexity" evidence="3">
    <location>
        <begin position="53"/>
        <end position="64"/>
    </location>
</feature>
<dbReference type="SMART" id="SM00449">
    <property type="entry name" value="SPRY"/>
    <property type="match status" value="1"/>
</dbReference>
<evidence type="ECO:0000259" key="4">
    <source>
        <dbReference type="PROSITE" id="PS50188"/>
    </source>
</evidence>
<dbReference type="GO" id="GO:0005634">
    <property type="term" value="C:nucleus"/>
    <property type="evidence" value="ECO:0007669"/>
    <property type="project" value="UniProtKB-SubCell"/>
</dbReference>
<dbReference type="CDD" id="cd12872">
    <property type="entry name" value="SPRY_Ash2"/>
    <property type="match status" value="1"/>
</dbReference>
<organism evidence="5 6">
    <name type="scientific">Dendrobium thyrsiflorum</name>
    <name type="common">Pinecone-like raceme dendrobium</name>
    <name type="synonym">Orchid</name>
    <dbReference type="NCBI Taxonomy" id="117978"/>
    <lineage>
        <taxon>Eukaryota</taxon>
        <taxon>Viridiplantae</taxon>
        <taxon>Streptophyta</taxon>
        <taxon>Embryophyta</taxon>
        <taxon>Tracheophyta</taxon>
        <taxon>Spermatophyta</taxon>
        <taxon>Magnoliopsida</taxon>
        <taxon>Liliopsida</taxon>
        <taxon>Asparagales</taxon>
        <taxon>Orchidaceae</taxon>
        <taxon>Epidendroideae</taxon>
        <taxon>Malaxideae</taxon>
        <taxon>Dendrobiinae</taxon>
        <taxon>Dendrobium</taxon>
    </lineage>
</organism>
<dbReference type="AlphaFoldDB" id="A0ABD0VNR3"/>
<dbReference type="InterPro" id="IPR003877">
    <property type="entry name" value="SPRY_dom"/>
</dbReference>
<evidence type="ECO:0000256" key="1">
    <source>
        <dbReference type="ARBA" id="ARBA00004123"/>
    </source>
</evidence>
<dbReference type="Pfam" id="PF00622">
    <property type="entry name" value="SPRY"/>
    <property type="match status" value="1"/>
</dbReference>
<dbReference type="Gene3D" id="2.60.120.920">
    <property type="match status" value="1"/>
</dbReference>
<name>A0ABD0VNR3_DENTH</name>
<evidence type="ECO:0000313" key="6">
    <source>
        <dbReference type="Proteomes" id="UP001552299"/>
    </source>
</evidence>
<comment type="subcellular location">
    <subcellularLocation>
        <location evidence="1">Nucleus</location>
    </subcellularLocation>
</comment>
<dbReference type="EMBL" id="JANQDX010000003">
    <property type="protein sequence ID" value="KAL0926700.1"/>
    <property type="molecule type" value="Genomic_DNA"/>
</dbReference>
<gene>
    <name evidence="5" type="ORF">M5K25_002944</name>
</gene>
<dbReference type="InterPro" id="IPR013320">
    <property type="entry name" value="ConA-like_dom_sf"/>
</dbReference>
<feature type="compositionally biased region" description="Basic and acidic residues" evidence="3">
    <location>
        <begin position="65"/>
        <end position="75"/>
    </location>
</feature>
<proteinExistence type="predicted"/>
<keyword evidence="2" id="KW-0539">Nucleus</keyword>
<accession>A0ABD0VNR3</accession>
<feature type="domain" description="B30.2/SPRY" evidence="4">
    <location>
        <begin position="161"/>
        <end position="380"/>
    </location>
</feature>
<evidence type="ECO:0000313" key="5">
    <source>
        <dbReference type="EMBL" id="KAL0926700.1"/>
    </source>
</evidence>
<dbReference type="PROSITE" id="PS50188">
    <property type="entry name" value="B302_SPRY"/>
    <property type="match status" value="1"/>
</dbReference>
<dbReference type="SUPFAM" id="SSF49899">
    <property type="entry name" value="Concanavalin A-like lectins/glucanases"/>
    <property type="match status" value="1"/>
</dbReference>
<protein>
    <recommendedName>
        <fullName evidence="4">B30.2/SPRY domain-containing protein</fullName>
    </recommendedName>
</protein>
<dbReference type="Proteomes" id="UP001552299">
    <property type="component" value="Unassembled WGS sequence"/>
</dbReference>